<gene>
    <name evidence="2" type="ORF">KGMB02408_11230</name>
</gene>
<protein>
    <recommendedName>
        <fullName evidence="1">AAA-ATPase-like domain-containing protein</fullName>
    </recommendedName>
</protein>
<sequence length="129" mass="15144">MNITIPYTVANFADLREQGFYYVDKTGFIPRPEQYNVPVFRAYVVLEKVYWYLHWRIITTVAKHIVLKHCSAARGSVHILRKSITNILLSIFVRVHNLPKLYILIDGYDNFATYIIYIAAGKVYNTWKV</sequence>
<organism evidence="2 3">
    <name type="scientific">Bacteroides faecalis</name>
    <dbReference type="NCBI Taxonomy" id="2447885"/>
    <lineage>
        <taxon>Bacteria</taxon>
        <taxon>Pseudomonadati</taxon>
        <taxon>Bacteroidota</taxon>
        <taxon>Bacteroidia</taxon>
        <taxon>Bacteroidales</taxon>
        <taxon>Bacteroidaceae</taxon>
        <taxon>Bacteroides</taxon>
    </lineage>
</organism>
<feature type="domain" description="AAA-ATPase-like" evidence="1">
    <location>
        <begin position="6"/>
        <end position="40"/>
    </location>
</feature>
<evidence type="ECO:0000259" key="1">
    <source>
        <dbReference type="Pfam" id="PF09820"/>
    </source>
</evidence>
<evidence type="ECO:0000313" key="2">
    <source>
        <dbReference type="EMBL" id="GCB34178.1"/>
    </source>
</evidence>
<dbReference type="AlphaFoldDB" id="A0A401LRI6"/>
<reference evidence="2 3" key="1">
    <citation type="submission" date="2018-10" db="EMBL/GenBank/DDBJ databases">
        <title>Draft Genome Sequence of Bacteroides sp. KCTC 15687.</title>
        <authorList>
            <person name="Yu S.Y."/>
            <person name="Kim J.S."/>
            <person name="Oh B.S."/>
            <person name="Park S.H."/>
            <person name="Kang S.W."/>
            <person name="Park J.E."/>
            <person name="Choi S.H."/>
            <person name="Han K.I."/>
            <person name="Lee K.C."/>
            <person name="Eom M.K."/>
            <person name="Suh M.K."/>
            <person name="Lee D.H."/>
            <person name="Yoon H."/>
            <person name="Kim B."/>
            <person name="Yang S.J."/>
            <person name="Lee J.S."/>
            <person name="Lee J.H."/>
        </authorList>
    </citation>
    <scope>NUCLEOTIDE SEQUENCE [LARGE SCALE GENOMIC DNA]</scope>
    <source>
        <strain evidence="2 3">KCTC 15687</strain>
    </source>
</reference>
<name>A0A401LRI6_9BACE</name>
<comment type="caution">
    <text evidence="2">The sequence shown here is derived from an EMBL/GenBank/DDBJ whole genome shotgun (WGS) entry which is preliminary data.</text>
</comment>
<keyword evidence="3" id="KW-1185">Reference proteome</keyword>
<dbReference type="Proteomes" id="UP000288079">
    <property type="component" value="Unassembled WGS sequence"/>
</dbReference>
<dbReference type="EMBL" id="BHWB01000003">
    <property type="protein sequence ID" value="GCB34178.1"/>
    <property type="molecule type" value="Genomic_DNA"/>
</dbReference>
<dbReference type="Pfam" id="PF09820">
    <property type="entry name" value="AAA-ATPase_like"/>
    <property type="match status" value="1"/>
</dbReference>
<accession>A0A401LRI6</accession>
<proteinExistence type="predicted"/>
<dbReference type="InterPro" id="IPR018631">
    <property type="entry name" value="AAA-ATPase-like_dom"/>
</dbReference>
<evidence type="ECO:0000313" key="3">
    <source>
        <dbReference type="Proteomes" id="UP000288079"/>
    </source>
</evidence>